<keyword evidence="7 8" id="KW-0233">DNA recombination</keyword>
<evidence type="ECO:0000256" key="8">
    <source>
        <dbReference type="HAMAP-Rule" id="MF_00381"/>
    </source>
</evidence>
<evidence type="ECO:0000256" key="9">
    <source>
        <dbReference type="RuleBase" id="RU003939"/>
    </source>
</evidence>
<evidence type="ECO:0000256" key="10">
    <source>
        <dbReference type="RuleBase" id="RU003941"/>
    </source>
</evidence>
<evidence type="ECO:0000313" key="16">
    <source>
        <dbReference type="Proteomes" id="UP000244110"/>
    </source>
</evidence>
<dbReference type="InterPro" id="IPR005685">
    <property type="entry name" value="IHF_beta"/>
</dbReference>
<keyword evidence="15" id="KW-1185">Reference proteome</keyword>
<evidence type="ECO:0000313" key="11">
    <source>
        <dbReference type="EMBL" id="PTQ86124.1"/>
    </source>
</evidence>
<dbReference type="RefSeq" id="WP_062558429.1">
    <property type="nucleotide sequence ID" value="NZ_CP013341.1"/>
</dbReference>
<dbReference type="Gene3D" id="4.10.520.10">
    <property type="entry name" value="IHF-like DNA-binding proteins"/>
    <property type="match status" value="1"/>
</dbReference>
<comment type="similarity">
    <text evidence="1 8 9">Belongs to the bacterial histone-like protein family.</text>
</comment>
<dbReference type="GO" id="GO:0005829">
    <property type="term" value="C:cytosol"/>
    <property type="evidence" value="ECO:0007669"/>
    <property type="project" value="TreeGrafter"/>
</dbReference>
<dbReference type="PANTHER" id="PTHR33175:SF5">
    <property type="entry name" value="INTEGRATION HOST FACTOR SUBUNIT BETA"/>
    <property type="match status" value="1"/>
</dbReference>
<dbReference type="GO" id="GO:0006417">
    <property type="term" value="P:regulation of translation"/>
    <property type="evidence" value="ECO:0007669"/>
    <property type="project" value="UniProtKB-UniRule"/>
</dbReference>
<keyword evidence="5 8" id="KW-0238">DNA-binding</keyword>
<evidence type="ECO:0000313" key="13">
    <source>
        <dbReference type="EMBL" id="SEP77429.1"/>
    </source>
</evidence>
<name>A0A0S3AHZ3_9PROT</name>
<dbReference type="Proteomes" id="UP000182882">
    <property type="component" value="Unassembled WGS sequence"/>
</dbReference>
<reference evidence="12 14" key="2">
    <citation type="submission" date="2016-10" db="EMBL/GenBank/DDBJ databases">
        <authorList>
            <person name="de Groot N.N."/>
        </authorList>
    </citation>
    <scope>NUCLEOTIDE SEQUENCE [LARGE SCALE GENOMIC DNA]</scope>
    <source>
        <strain evidence="12">Nm10</strain>
        <strain evidence="13 14">Nm9</strain>
    </source>
</reference>
<sequence>MTKSELITRLAARFPQLVAKDAELSVKTIIDAMAQSLASGHRIEIRGFGSFDLNYRPPRIGRNPKSGEKVKVPEKYVPHFKAGKEMRERVDYTDKK</sequence>
<dbReference type="GO" id="GO:0005694">
    <property type="term" value="C:chromosome"/>
    <property type="evidence" value="ECO:0007669"/>
    <property type="project" value="InterPro"/>
</dbReference>
<keyword evidence="4 8" id="KW-0805">Transcription regulation</keyword>
<dbReference type="FunFam" id="4.10.520.10:FF:000003">
    <property type="entry name" value="Integration host factor subunit beta"/>
    <property type="match status" value="1"/>
</dbReference>
<dbReference type="KEGG" id="nur:ATY38_05530"/>
<dbReference type="EMBL" id="FNLN01000001">
    <property type="protein sequence ID" value="SDT84266.1"/>
    <property type="molecule type" value="Genomic_DNA"/>
</dbReference>
<organism evidence="11 16">
    <name type="scientific">Nitrosomonas ureae</name>
    <dbReference type="NCBI Taxonomy" id="44577"/>
    <lineage>
        <taxon>Bacteria</taxon>
        <taxon>Pseudomonadati</taxon>
        <taxon>Pseudomonadota</taxon>
        <taxon>Betaproteobacteria</taxon>
        <taxon>Nitrosomonadales</taxon>
        <taxon>Nitrosomonadaceae</taxon>
        <taxon>Nitrosomonas</taxon>
    </lineage>
</organism>
<dbReference type="NCBIfam" id="NF001222">
    <property type="entry name" value="PRK00199.1"/>
    <property type="match status" value="1"/>
</dbReference>
<reference evidence="15" key="1">
    <citation type="submission" date="2016-10" db="EMBL/GenBank/DDBJ databases">
        <authorList>
            <person name="Varghese N."/>
            <person name="Submissions S."/>
        </authorList>
    </citation>
    <scope>NUCLEOTIDE SEQUENCE [LARGE SCALE GENOMIC DNA]</scope>
    <source>
        <strain evidence="15">Nm10</strain>
    </source>
</reference>
<dbReference type="CDD" id="cd13836">
    <property type="entry name" value="IHF_B"/>
    <property type="match status" value="1"/>
</dbReference>
<dbReference type="GO" id="GO:0003677">
    <property type="term" value="F:DNA binding"/>
    <property type="evidence" value="ECO:0007669"/>
    <property type="project" value="UniProtKB-UniRule"/>
</dbReference>
<gene>
    <name evidence="8" type="primary">ihfB</name>
    <name evidence="8" type="synonym">himD</name>
    <name evidence="11" type="ORF">C8R28_101142</name>
    <name evidence="12" type="ORF">SAMN05216406_101198</name>
    <name evidence="13" type="ORF">SAMN05421510_100432</name>
</gene>
<keyword evidence="6 8" id="KW-0804">Transcription</keyword>
<dbReference type="Proteomes" id="UP000181998">
    <property type="component" value="Unassembled WGS sequence"/>
</dbReference>
<dbReference type="Pfam" id="PF00216">
    <property type="entry name" value="Bac_DNA_binding"/>
    <property type="match status" value="1"/>
</dbReference>
<evidence type="ECO:0000313" key="12">
    <source>
        <dbReference type="EMBL" id="SDT84266.1"/>
    </source>
</evidence>
<dbReference type="SMART" id="SM00411">
    <property type="entry name" value="BHL"/>
    <property type="match status" value="1"/>
</dbReference>
<dbReference type="GO" id="GO:0030527">
    <property type="term" value="F:structural constituent of chromatin"/>
    <property type="evidence" value="ECO:0007669"/>
    <property type="project" value="InterPro"/>
</dbReference>
<dbReference type="SUPFAM" id="SSF47729">
    <property type="entry name" value="IHF-like DNA-binding proteins"/>
    <property type="match status" value="1"/>
</dbReference>
<evidence type="ECO:0000313" key="15">
    <source>
        <dbReference type="Proteomes" id="UP000182882"/>
    </source>
</evidence>
<protein>
    <recommendedName>
        <fullName evidence="2 8">Integration host factor subunit beta</fullName>
        <shortName evidence="8">IHF-beta</shortName>
    </recommendedName>
</protein>
<dbReference type="STRING" id="44577.ATY38_05530"/>
<accession>A0A0S3AHZ3</accession>
<reference evidence="11 16" key="3">
    <citation type="submission" date="2018-04" db="EMBL/GenBank/DDBJ databases">
        <title>Active sludge and wastewater microbial communities from Klosterneuburg, Austria.</title>
        <authorList>
            <person name="Wagner M."/>
        </authorList>
    </citation>
    <scope>NUCLEOTIDE SEQUENCE [LARGE SCALE GENOMIC DNA]</scope>
    <source>
        <strain evidence="11 16">Nm4</strain>
    </source>
</reference>
<comment type="function">
    <text evidence="8 10">This protein is one of the two subunits of integration host factor, a specific DNA-binding protein that functions in genetic recombination as well as in transcriptional and translational control.</text>
</comment>
<dbReference type="AlphaFoldDB" id="A0A0S3AHZ3"/>
<evidence type="ECO:0000256" key="4">
    <source>
        <dbReference type="ARBA" id="ARBA00023015"/>
    </source>
</evidence>
<dbReference type="EMBL" id="FOFX01000004">
    <property type="protein sequence ID" value="SEP77429.1"/>
    <property type="molecule type" value="Genomic_DNA"/>
</dbReference>
<dbReference type="EMBL" id="QAOL01000011">
    <property type="protein sequence ID" value="PTQ86124.1"/>
    <property type="molecule type" value="Genomic_DNA"/>
</dbReference>
<evidence type="ECO:0000256" key="3">
    <source>
        <dbReference type="ARBA" id="ARBA00022845"/>
    </source>
</evidence>
<dbReference type="NCBIfam" id="TIGR00988">
    <property type="entry name" value="hip"/>
    <property type="match status" value="1"/>
</dbReference>
<keyword evidence="3 8" id="KW-0810">Translation regulation</keyword>
<evidence type="ECO:0000256" key="5">
    <source>
        <dbReference type="ARBA" id="ARBA00023125"/>
    </source>
</evidence>
<dbReference type="PANTHER" id="PTHR33175">
    <property type="entry name" value="DNA-BINDING PROTEIN HU"/>
    <property type="match status" value="1"/>
</dbReference>
<dbReference type="OrthoDB" id="9804203at2"/>
<evidence type="ECO:0000313" key="14">
    <source>
        <dbReference type="Proteomes" id="UP000181998"/>
    </source>
</evidence>
<proteinExistence type="inferred from homology"/>
<comment type="subunit">
    <text evidence="8 10">Heterodimer of an alpha and a beta chain.</text>
</comment>
<dbReference type="GO" id="GO:0006355">
    <property type="term" value="P:regulation of DNA-templated transcription"/>
    <property type="evidence" value="ECO:0007669"/>
    <property type="project" value="UniProtKB-UniRule"/>
</dbReference>
<evidence type="ECO:0000256" key="6">
    <source>
        <dbReference type="ARBA" id="ARBA00023163"/>
    </source>
</evidence>
<dbReference type="Proteomes" id="UP000244110">
    <property type="component" value="Unassembled WGS sequence"/>
</dbReference>
<dbReference type="InterPro" id="IPR000119">
    <property type="entry name" value="Hist_DNA-bd"/>
</dbReference>
<evidence type="ECO:0000256" key="2">
    <source>
        <dbReference type="ARBA" id="ARBA00018700"/>
    </source>
</evidence>
<dbReference type="HAMAP" id="MF_00381">
    <property type="entry name" value="IHF_beta"/>
    <property type="match status" value="1"/>
</dbReference>
<dbReference type="PRINTS" id="PR01727">
    <property type="entry name" value="DNABINDINGHU"/>
</dbReference>
<evidence type="ECO:0000256" key="7">
    <source>
        <dbReference type="ARBA" id="ARBA00023172"/>
    </source>
</evidence>
<dbReference type="InterPro" id="IPR010992">
    <property type="entry name" value="IHF-like_DNA-bd_dom_sf"/>
</dbReference>
<dbReference type="GO" id="GO:0006310">
    <property type="term" value="P:DNA recombination"/>
    <property type="evidence" value="ECO:0007669"/>
    <property type="project" value="UniProtKB-UniRule"/>
</dbReference>
<evidence type="ECO:0000256" key="1">
    <source>
        <dbReference type="ARBA" id="ARBA00010529"/>
    </source>
</evidence>